<reference evidence="7 8" key="1">
    <citation type="submission" date="2017-01" db="EMBL/GenBank/DDBJ databases">
        <authorList>
            <person name="Erauso G."/>
        </authorList>
    </citation>
    <scope>NUCLEOTIDE SEQUENCE [LARGE SCALE GENOMIC DNA]</scope>
    <source>
        <strain evidence="7">MESINF1</strain>
    </source>
</reference>
<dbReference type="InterPro" id="IPR002504">
    <property type="entry name" value="NADK"/>
</dbReference>
<feature type="binding site" evidence="6">
    <location>
        <position position="153"/>
    </location>
    <ligand>
        <name>NAD(+)</name>
        <dbReference type="ChEBI" id="CHEBI:57540"/>
    </ligand>
</feature>
<keyword evidence="4 6" id="KW-0520">NAD</keyword>
<comment type="function">
    <text evidence="6">Involved in the regulation of the intracellular balance of NAD and NADP, and is a key enzyme in the biosynthesis of NADP. Catalyzes specifically the phosphorylation on 2'-hydroxyl of the adenosine moiety of NAD to yield NADP.</text>
</comment>
<dbReference type="Proteomes" id="UP000250796">
    <property type="component" value="Chromosome MESINF"/>
</dbReference>
<feature type="binding site" evidence="6">
    <location>
        <begin position="54"/>
        <end position="55"/>
    </location>
    <ligand>
        <name>NAD(+)</name>
        <dbReference type="ChEBI" id="CHEBI:57540"/>
    </ligand>
</feature>
<dbReference type="GO" id="GO:0046872">
    <property type="term" value="F:metal ion binding"/>
    <property type="evidence" value="ECO:0007669"/>
    <property type="project" value="UniProtKB-UniRule"/>
</dbReference>
<name>A0A7Z7PS26_9BACT</name>
<dbReference type="InterPro" id="IPR017437">
    <property type="entry name" value="ATP-NAD_kinase_PpnK-typ_C"/>
</dbReference>
<feature type="binding site" evidence="6">
    <location>
        <position position="59"/>
    </location>
    <ligand>
        <name>NAD(+)</name>
        <dbReference type="ChEBI" id="CHEBI:57540"/>
    </ligand>
</feature>
<dbReference type="Gene3D" id="2.60.200.30">
    <property type="entry name" value="Probable inorganic polyphosphate/atp-NAD kinase, domain 2"/>
    <property type="match status" value="1"/>
</dbReference>
<keyword evidence="6" id="KW-0067">ATP-binding</keyword>
<proteinExistence type="inferred from homology"/>
<keyword evidence="1 6" id="KW-0808">Transferase</keyword>
<keyword evidence="2 6" id="KW-0418">Kinase</keyword>
<evidence type="ECO:0000256" key="3">
    <source>
        <dbReference type="ARBA" id="ARBA00022857"/>
    </source>
</evidence>
<feature type="active site" description="Proton acceptor" evidence="6">
    <location>
        <position position="54"/>
    </location>
</feature>
<dbReference type="PANTHER" id="PTHR20275:SF0">
    <property type="entry name" value="NAD KINASE"/>
    <property type="match status" value="1"/>
</dbReference>
<comment type="subcellular location">
    <subcellularLocation>
        <location evidence="6">Cytoplasm</location>
    </subcellularLocation>
</comment>
<keyword evidence="3 6" id="KW-0521">NADP</keyword>
<gene>
    <name evidence="7" type="primary">ppnK</name>
    <name evidence="6" type="synonym">nadK</name>
    <name evidence="7" type="ORF">MESINF_2612</name>
</gene>
<evidence type="ECO:0000256" key="2">
    <source>
        <dbReference type="ARBA" id="ARBA00022777"/>
    </source>
</evidence>
<keyword evidence="6" id="KW-0963">Cytoplasm</keyword>
<organism evidence="7 8">
    <name type="scientific">Mesotoga infera</name>
    <dbReference type="NCBI Taxonomy" id="1236046"/>
    <lineage>
        <taxon>Bacteria</taxon>
        <taxon>Thermotogati</taxon>
        <taxon>Thermotogota</taxon>
        <taxon>Thermotogae</taxon>
        <taxon>Kosmotogales</taxon>
        <taxon>Kosmotogaceae</taxon>
        <taxon>Mesotoga</taxon>
    </lineage>
</organism>
<feature type="binding site" evidence="6">
    <location>
        <position position="134"/>
    </location>
    <ligand>
        <name>NAD(+)</name>
        <dbReference type="ChEBI" id="CHEBI:57540"/>
    </ligand>
</feature>
<comment type="cofactor">
    <cofactor evidence="6">
        <name>a divalent metal cation</name>
        <dbReference type="ChEBI" id="CHEBI:60240"/>
    </cofactor>
</comment>
<dbReference type="PANTHER" id="PTHR20275">
    <property type="entry name" value="NAD KINASE"/>
    <property type="match status" value="1"/>
</dbReference>
<dbReference type="GO" id="GO:0003951">
    <property type="term" value="F:NAD+ kinase activity"/>
    <property type="evidence" value="ECO:0007669"/>
    <property type="project" value="UniProtKB-UniRule"/>
</dbReference>
<accession>A0A7Z7PS26</accession>
<comment type="catalytic activity">
    <reaction evidence="5 6">
        <text>NAD(+) + ATP = ADP + NADP(+) + H(+)</text>
        <dbReference type="Rhea" id="RHEA:18629"/>
        <dbReference type="ChEBI" id="CHEBI:15378"/>
        <dbReference type="ChEBI" id="CHEBI:30616"/>
        <dbReference type="ChEBI" id="CHEBI:57540"/>
        <dbReference type="ChEBI" id="CHEBI:58349"/>
        <dbReference type="ChEBI" id="CHEBI:456216"/>
        <dbReference type="EC" id="2.7.1.23"/>
    </reaction>
</comment>
<dbReference type="GO" id="GO:0005524">
    <property type="term" value="F:ATP binding"/>
    <property type="evidence" value="ECO:0007669"/>
    <property type="project" value="UniProtKB-KW"/>
</dbReference>
<evidence type="ECO:0000313" key="7">
    <source>
        <dbReference type="EMBL" id="SSC14052.1"/>
    </source>
</evidence>
<dbReference type="HAMAP" id="MF_00361">
    <property type="entry name" value="NAD_kinase"/>
    <property type="match status" value="1"/>
</dbReference>
<comment type="caution">
    <text evidence="6">Lacks conserved residue(s) required for the propagation of feature annotation.</text>
</comment>
<dbReference type="GO" id="GO:0005737">
    <property type="term" value="C:cytoplasm"/>
    <property type="evidence" value="ECO:0007669"/>
    <property type="project" value="UniProtKB-SubCell"/>
</dbReference>
<evidence type="ECO:0000256" key="4">
    <source>
        <dbReference type="ARBA" id="ARBA00023027"/>
    </source>
</evidence>
<dbReference type="SUPFAM" id="SSF111331">
    <property type="entry name" value="NAD kinase/diacylglycerol kinase-like"/>
    <property type="match status" value="1"/>
</dbReference>
<dbReference type="Pfam" id="PF20143">
    <property type="entry name" value="NAD_kinase_C"/>
    <property type="match status" value="1"/>
</dbReference>
<dbReference type="EC" id="2.7.1.23" evidence="6"/>
<dbReference type="GO" id="GO:0019674">
    <property type="term" value="P:NAD+ metabolic process"/>
    <property type="evidence" value="ECO:0007669"/>
    <property type="project" value="InterPro"/>
</dbReference>
<evidence type="ECO:0000256" key="5">
    <source>
        <dbReference type="ARBA" id="ARBA00047925"/>
    </source>
</evidence>
<feature type="binding site" evidence="6">
    <location>
        <begin position="123"/>
        <end position="124"/>
    </location>
    <ligand>
        <name>NAD(+)</name>
        <dbReference type="ChEBI" id="CHEBI:57540"/>
    </ligand>
</feature>
<dbReference type="AlphaFoldDB" id="A0A7Z7PS26"/>
<comment type="similarity">
    <text evidence="6">Belongs to the NAD kinase family.</text>
</comment>
<dbReference type="Pfam" id="PF01513">
    <property type="entry name" value="NAD_kinase"/>
    <property type="match status" value="1"/>
</dbReference>
<dbReference type="InterPro" id="IPR016064">
    <property type="entry name" value="NAD/diacylglycerol_kinase_sf"/>
</dbReference>
<dbReference type="EMBL" id="LS974202">
    <property type="protein sequence ID" value="SSC14052.1"/>
    <property type="molecule type" value="Genomic_DNA"/>
</dbReference>
<dbReference type="GO" id="GO:0006741">
    <property type="term" value="P:NADP+ biosynthetic process"/>
    <property type="evidence" value="ECO:0007669"/>
    <property type="project" value="UniProtKB-UniRule"/>
</dbReference>
<dbReference type="Gene3D" id="3.40.50.10330">
    <property type="entry name" value="Probable inorganic polyphosphate/atp-NAD kinase, domain 1"/>
    <property type="match status" value="1"/>
</dbReference>
<keyword evidence="6" id="KW-0547">Nucleotide-binding</keyword>
<evidence type="ECO:0000256" key="1">
    <source>
        <dbReference type="ARBA" id="ARBA00022679"/>
    </source>
</evidence>
<keyword evidence="8" id="KW-1185">Reference proteome</keyword>
<sequence>MKAAVFCNRTKITSVTLDLLTREIESHGLGVHYCVDGSPCQVEDATVIITFGGDGTVLKAVPTAYTRDLPIMSFRVGSVGFLASFEINMLHAVLELFLQNALQSSERALMKVNFKDEVHYSLNDFVIERSSPSRTVTFTVSIDGQSSYPVVGDGIIFSTNTGSTAYSMAAGGALVDPEAHCFQITPICPHNPFVGSLVLSSSRRIRLEVAQDKGFPMETYVDGIFSGKLSKGDTVEVQMSKKKVRLLREGNMDFVALLKKKLAFGGRLKDDI</sequence>
<dbReference type="KEGG" id="minf:MESINF_2612"/>
<evidence type="ECO:0000313" key="8">
    <source>
        <dbReference type="Proteomes" id="UP000250796"/>
    </source>
</evidence>
<protein>
    <recommendedName>
        <fullName evidence="6">NAD kinase</fullName>
        <ecNumber evidence="6">2.7.1.23</ecNumber>
    </recommendedName>
    <alternativeName>
        <fullName evidence="6">ATP-dependent NAD kinase</fullName>
    </alternativeName>
</protein>
<dbReference type="GO" id="GO:0051287">
    <property type="term" value="F:NAD binding"/>
    <property type="evidence" value="ECO:0007669"/>
    <property type="project" value="UniProtKB-ARBA"/>
</dbReference>
<evidence type="ECO:0000256" key="6">
    <source>
        <dbReference type="HAMAP-Rule" id="MF_00361"/>
    </source>
</evidence>
<dbReference type="InterPro" id="IPR017438">
    <property type="entry name" value="ATP-NAD_kinase_N"/>
</dbReference>